<keyword evidence="2" id="KW-0472">Membrane</keyword>
<keyword evidence="2" id="KW-0812">Transmembrane</keyword>
<evidence type="ECO:0000256" key="1">
    <source>
        <dbReference type="SAM" id="MobiDB-lite"/>
    </source>
</evidence>
<accession>A0A378WD79</accession>
<evidence type="ECO:0008006" key="5">
    <source>
        <dbReference type="Google" id="ProtNLM"/>
    </source>
</evidence>
<reference evidence="3 4" key="1">
    <citation type="submission" date="2018-06" db="EMBL/GenBank/DDBJ databases">
        <authorList>
            <consortium name="Pathogen Informatics"/>
            <person name="Doyle S."/>
        </authorList>
    </citation>
    <scope>NUCLEOTIDE SEQUENCE [LARGE SCALE GENOMIC DNA]</scope>
    <source>
        <strain evidence="3 4">NCTC1542</strain>
    </source>
</reference>
<sequence>MSHDDGAARSLGPGMASASHWPPVPPKPARAESHGLATARIVAAIAGGIAGPPLLLTVLVMLSSMYGGPGCLNGVGLVLGILGYIPLSVFCAAVLPFALPKRWWPRGLVGSVLLLGGFSGLLVLLGHYA</sequence>
<feature type="transmembrane region" description="Helical" evidence="2">
    <location>
        <begin position="107"/>
        <end position="128"/>
    </location>
</feature>
<evidence type="ECO:0000313" key="4">
    <source>
        <dbReference type="Proteomes" id="UP000255389"/>
    </source>
</evidence>
<dbReference type="Proteomes" id="UP000255389">
    <property type="component" value="Unassembled WGS sequence"/>
</dbReference>
<feature type="region of interest" description="Disordered" evidence="1">
    <location>
        <begin position="1"/>
        <end position="32"/>
    </location>
</feature>
<feature type="transmembrane region" description="Helical" evidence="2">
    <location>
        <begin position="41"/>
        <end position="62"/>
    </location>
</feature>
<organism evidence="3 4">
    <name type="scientific">Mycolicibacterium fortuitum</name>
    <name type="common">Mycobacterium fortuitum</name>
    <dbReference type="NCBI Taxonomy" id="1766"/>
    <lineage>
        <taxon>Bacteria</taxon>
        <taxon>Bacillati</taxon>
        <taxon>Actinomycetota</taxon>
        <taxon>Actinomycetes</taxon>
        <taxon>Mycobacteriales</taxon>
        <taxon>Mycobacteriaceae</taxon>
        <taxon>Mycolicibacterium</taxon>
    </lineage>
</organism>
<evidence type="ECO:0000256" key="2">
    <source>
        <dbReference type="SAM" id="Phobius"/>
    </source>
</evidence>
<proteinExistence type="predicted"/>
<protein>
    <recommendedName>
        <fullName evidence="5">Transmembrane protein</fullName>
    </recommendedName>
</protein>
<feature type="transmembrane region" description="Helical" evidence="2">
    <location>
        <begin position="74"/>
        <end position="95"/>
    </location>
</feature>
<name>A0A378WD79_MYCFO</name>
<keyword evidence="2" id="KW-1133">Transmembrane helix</keyword>
<gene>
    <name evidence="3" type="ORF">NCTC1542_06943</name>
</gene>
<evidence type="ECO:0000313" key="3">
    <source>
        <dbReference type="EMBL" id="SUA31588.1"/>
    </source>
</evidence>
<dbReference type="AlphaFoldDB" id="A0A378WD79"/>
<dbReference type="EMBL" id="UGQY01000006">
    <property type="protein sequence ID" value="SUA31588.1"/>
    <property type="molecule type" value="Genomic_DNA"/>
</dbReference>